<dbReference type="PANTHER" id="PTHR47708:SF2">
    <property type="entry name" value="SI:CH73-132F6.5"/>
    <property type="match status" value="1"/>
</dbReference>
<organism evidence="2 3">
    <name type="scientific">Hominibacterium faecale</name>
    <dbReference type="NCBI Taxonomy" id="2839743"/>
    <lineage>
        <taxon>Bacteria</taxon>
        <taxon>Bacillati</taxon>
        <taxon>Bacillota</taxon>
        <taxon>Clostridia</taxon>
        <taxon>Peptostreptococcales</taxon>
        <taxon>Anaerovoracaceae</taxon>
        <taxon>Hominibacterium</taxon>
    </lineage>
</organism>
<evidence type="ECO:0000313" key="3">
    <source>
        <dbReference type="Proteomes" id="UP001065549"/>
    </source>
</evidence>
<dbReference type="EMBL" id="JAOSHN010000003">
    <property type="protein sequence ID" value="MCU7378629.1"/>
    <property type="molecule type" value="Genomic_DNA"/>
</dbReference>
<protein>
    <recommendedName>
        <fullName evidence="1">AtuA-like ferredoxin-fold domain-containing protein</fullName>
    </recommendedName>
</protein>
<accession>A0A9J6QRR5</accession>
<dbReference type="Proteomes" id="UP001065549">
    <property type="component" value="Unassembled WGS sequence"/>
</dbReference>
<name>A0A9J6QRR5_9FIRM</name>
<proteinExistence type="predicted"/>
<dbReference type="InterPro" id="IPR056362">
    <property type="entry name" value="AtuA-like_ferredoxin_dom"/>
</dbReference>
<keyword evidence="3" id="KW-1185">Reference proteome</keyword>
<gene>
    <name evidence="2" type="ORF">OBO34_09710</name>
</gene>
<evidence type="ECO:0000259" key="1">
    <source>
        <dbReference type="Pfam" id="PF23544"/>
    </source>
</evidence>
<feature type="domain" description="AtuA-like ferredoxin-fold" evidence="1">
    <location>
        <begin position="4"/>
        <end position="102"/>
    </location>
</feature>
<dbReference type="RefSeq" id="WP_148398073.1">
    <property type="nucleotide sequence ID" value="NZ_JAJAGH010000007.1"/>
</dbReference>
<evidence type="ECO:0000313" key="2">
    <source>
        <dbReference type="EMBL" id="MCU7378629.1"/>
    </source>
</evidence>
<dbReference type="Pfam" id="PF23544">
    <property type="entry name" value="AtuA_ferredoxin"/>
    <property type="match status" value="1"/>
</dbReference>
<dbReference type="PANTHER" id="PTHR47708">
    <property type="match status" value="1"/>
</dbReference>
<reference evidence="2" key="1">
    <citation type="submission" date="2022-09" db="EMBL/GenBank/DDBJ databases">
        <title>Culturomic study of gut microbiota in children with autism spectrum disorder.</title>
        <authorList>
            <person name="Efimov B.A."/>
            <person name="Chaplin A.V."/>
            <person name="Sokolova S.R."/>
            <person name="Pikina A.P."/>
            <person name="Korzhanova M."/>
            <person name="Belova V."/>
            <person name="Korostin D."/>
        </authorList>
    </citation>
    <scope>NUCLEOTIDE SEQUENCE</scope>
    <source>
        <strain evidence="2">ASD5510</strain>
    </source>
</reference>
<sequence>MAKVQLKDLAFARGGDKGDVATIGIMALNHDYYEQLKRELTPVAIKKFFKDMVKGDVEVYPEDNIESFQIVCRGGLDGGATRTLRYDTTGKSLGCALLRMEVNIF</sequence>
<dbReference type="AlphaFoldDB" id="A0A9J6QRR5"/>
<comment type="caution">
    <text evidence="2">The sequence shown here is derived from an EMBL/GenBank/DDBJ whole genome shotgun (WGS) entry which is preliminary data.</text>
</comment>